<sequence length="88" mass="9753">MIGNSLNCGFVESPLKAPPLPEPIRPTLSKPSSLTSALQDGRWYTFRANEPLNIAIDSENEHSTCSGRYFGYAMSKQELHGLPWLGPY</sequence>
<dbReference type="Proteomes" id="UP001219568">
    <property type="component" value="Unassembled WGS sequence"/>
</dbReference>
<proteinExistence type="predicted"/>
<organism evidence="1 2">
    <name type="scientific">Penicillium canescens</name>
    <dbReference type="NCBI Taxonomy" id="5083"/>
    <lineage>
        <taxon>Eukaryota</taxon>
        <taxon>Fungi</taxon>
        <taxon>Dikarya</taxon>
        <taxon>Ascomycota</taxon>
        <taxon>Pezizomycotina</taxon>
        <taxon>Eurotiomycetes</taxon>
        <taxon>Eurotiomycetidae</taxon>
        <taxon>Eurotiales</taxon>
        <taxon>Aspergillaceae</taxon>
        <taxon>Penicillium</taxon>
    </lineage>
</organism>
<keyword evidence="2" id="KW-1185">Reference proteome</keyword>
<reference evidence="1" key="1">
    <citation type="journal article" date="2023" name="IMA Fungus">
        <title>Comparative genomic study of the Penicillium genus elucidates a diverse pangenome and 15 lateral gene transfer events.</title>
        <authorList>
            <person name="Petersen C."/>
            <person name="Sorensen T."/>
            <person name="Nielsen M.R."/>
            <person name="Sondergaard T.E."/>
            <person name="Sorensen J.L."/>
            <person name="Fitzpatrick D.A."/>
            <person name="Frisvad J.C."/>
            <person name="Nielsen K.L."/>
        </authorList>
    </citation>
    <scope>NUCLEOTIDE SEQUENCE</scope>
    <source>
        <strain evidence="1">IBT 15450</strain>
    </source>
</reference>
<reference evidence="1" key="2">
    <citation type="submission" date="2023-01" db="EMBL/GenBank/DDBJ databases">
        <authorList>
            <person name="Petersen C."/>
        </authorList>
    </citation>
    <scope>NUCLEOTIDE SEQUENCE</scope>
    <source>
        <strain evidence="1">IBT 15450</strain>
    </source>
</reference>
<dbReference type="AlphaFoldDB" id="A0AAD6IE45"/>
<evidence type="ECO:0000313" key="1">
    <source>
        <dbReference type="EMBL" id="KAJ6044243.1"/>
    </source>
</evidence>
<protein>
    <submittedName>
        <fullName evidence="1">Uncharacterized protein</fullName>
    </submittedName>
</protein>
<comment type="caution">
    <text evidence="1">The sequence shown here is derived from an EMBL/GenBank/DDBJ whole genome shotgun (WGS) entry which is preliminary data.</text>
</comment>
<name>A0AAD6IE45_PENCN</name>
<gene>
    <name evidence="1" type="ORF">N7460_005598</name>
</gene>
<dbReference type="EMBL" id="JAQJZL010000004">
    <property type="protein sequence ID" value="KAJ6044243.1"/>
    <property type="molecule type" value="Genomic_DNA"/>
</dbReference>
<evidence type="ECO:0000313" key="2">
    <source>
        <dbReference type="Proteomes" id="UP001219568"/>
    </source>
</evidence>
<accession>A0AAD6IE45</accession>